<evidence type="ECO:0000256" key="6">
    <source>
        <dbReference type="ARBA" id="ARBA00022989"/>
    </source>
</evidence>
<dbReference type="GO" id="GO:0009306">
    <property type="term" value="P:protein secretion"/>
    <property type="evidence" value="ECO:0007669"/>
    <property type="project" value="UniProtKB-UniRule"/>
</dbReference>
<feature type="transmembrane region" description="Helical" evidence="9">
    <location>
        <begin position="43"/>
        <end position="62"/>
    </location>
</feature>
<reference evidence="10 11" key="1">
    <citation type="submission" date="2019-02" db="EMBL/GenBank/DDBJ databases">
        <authorList>
            <person name="Manzano-Marin A."/>
            <person name="Manzano-Marin A."/>
        </authorList>
    </citation>
    <scope>NUCLEOTIDE SEQUENCE [LARGE SCALE GENOMIC DNA]</scope>
    <source>
        <strain evidence="10 11">ErCipiceae</strain>
    </source>
</reference>
<evidence type="ECO:0000256" key="9">
    <source>
        <dbReference type="HAMAP-Rule" id="MF_00422"/>
    </source>
</evidence>
<evidence type="ECO:0000256" key="7">
    <source>
        <dbReference type="ARBA" id="ARBA00023010"/>
    </source>
</evidence>
<dbReference type="RefSeq" id="WP_157991063.1">
    <property type="nucleotide sequence ID" value="NZ_LR217737.1"/>
</dbReference>
<dbReference type="NCBIfam" id="TIGR00964">
    <property type="entry name" value="secE_bact"/>
    <property type="match status" value="1"/>
</dbReference>
<dbReference type="HAMAP" id="MF_00422">
    <property type="entry name" value="SecE"/>
    <property type="match status" value="1"/>
</dbReference>
<dbReference type="PANTHER" id="PTHR33910">
    <property type="entry name" value="PROTEIN TRANSLOCASE SUBUNIT SECE"/>
    <property type="match status" value="1"/>
</dbReference>
<proteinExistence type="inferred from homology"/>
<gene>
    <name evidence="9 10" type="primary">secE</name>
    <name evidence="10" type="ORF">ERCIPICE3303_413</name>
</gene>
<dbReference type="GO" id="GO:0065002">
    <property type="term" value="P:intracellular protein transmembrane transport"/>
    <property type="evidence" value="ECO:0007669"/>
    <property type="project" value="UniProtKB-UniRule"/>
</dbReference>
<comment type="subcellular location">
    <subcellularLocation>
        <location evidence="1">Membrane</location>
    </subcellularLocation>
</comment>
<evidence type="ECO:0000256" key="2">
    <source>
        <dbReference type="ARBA" id="ARBA00022448"/>
    </source>
</evidence>
<sequence>MSTCITRAQKKRRWLEIGKWLSIIFFFLIAIIGNVWFSNVTVSLRIFAIILLLTIAVGIFRLTEKGKITIVYINQTYKEIRKIIWPSRQETFNTTLIVSAATAAMSLILWGLDNLLVRIISFITGLRF</sequence>
<organism evidence="10 11">
    <name type="scientific">Candidatus Erwinia haradaeae</name>
    <dbReference type="NCBI Taxonomy" id="1922217"/>
    <lineage>
        <taxon>Bacteria</taxon>
        <taxon>Pseudomonadati</taxon>
        <taxon>Pseudomonadota</taxon>
        <taxon>Gammaproteobacteria</taxon>
        <taxon>Enterobacterales</taxon>
        <taxon>Erwiniaceae</taxon>
        <taxon>Erwinia</taxon>
    </lineage>
</organism>
<evidence type="ECO:0000256" key="4">
    <source>
        <dbReference type="ARBA" id="ARBA00022692"/>
    </source>
</evidence>
<dbReference type="EMBL" id="LR217737">
    <property type="protein sequence ID" value="VFP88303.1"/>
    <property type="molecule type" value="Genomic_DNA"/>
</dbReference>
<dbReference type="Proteomes" id="UP000294289">
    <property type="component" value="Chromosome"/>
</dbReference>
<keyword evidence="3 9" id="KW-1003">Cell membrane</keyword>
<dbReference type="InterPro" id="IPR005807">
    <property type="entry name" value="SecE_bac"/>
</dbReference>
<feature type="transmembrane region" description="Helical" evidence="9">
    <location>
        <begin position="20"/>
        <end position="37"/>
    </location>
</feature>
<evidence type="ECO:0000256" key="3">
    <source>
        <dbReference type="ARBA" id="ARBA00022475"/>
    </source>
</evidence>
<name>A0A803FUM3_9GAMM</name>
<comment type="subunit">
    <text evidence="9">Component of the Sec protein translocase complex. Heterotrimer consisting of SecY, SecE and SecG subunits. The heterotrimers can form oligomers, although 1 heterotrimer is thought to be able to translocate proteins. Interacts with the ribosome. Interacts with SecDF, and other proteins may be involved. Interacts with SecA.</text>
</comment>
<keyword evidence="5 9" id="KW-0653">Protein transport</keyword>
<comment type="caution">
    <text evidence="9">Lacks conserved residue(s) required for the propagation of feature annotation.</text>
</comment>
<dbReference type="GO" id="GO:0005886">
    <property type="term" value="C:plasma membrane"/>
    <property type="evidence" value="ECO:0007669"/>
    <property type="project" value="UniProtKB-UniRule"/>
</dbReference>
<evidence type="ECO:0000256" key="8">
    <source>
        <dbReference type="ARBA" id="ARBA00023136"/>
    </source>
</evidence>
<dbReference type="GO" id="GO:0043952">
    <property type="term" value="P:protein transport by the Sec complex"/>
    <property type="evidence" value="ECO:0007669"/>
    <property type="project" value="UniProtKB-UniRule"/>
</dbReference>
<dbReference type="PANTHER" id="PTHR33910:SF1">
    <property type="entry name" value="PROTEIN TRANSLOCASE SUBUNIT SECE"/>
    <property type="match status" value="1"/>
</dbReference>
<evidence type="ECO:0000313" key="10">
    <source>
        <dbReference type="EMBL" id="VFP88303.1"/>
    </source>
</evidence>
<evidence type="ECO:0000256" key="1">
    <source>
        <dbReference type="ARBA" id="ARBA00004370"/>
    </source>
</evidence>
<evidence type="ECO:0000256" key="5">
    <source>
        <dbReference type="ARBA" id="ARBA00022927"/>
    </source>
</evidence>
<feature type="transmembrane region" description="Helical" evidence="9">
    <location>
        <begin position="91"/>
        <end position="112"/>
    </location>
</feature>
<dbReference type="OrthoDB" id="9806365at2"/>
<dbReference type="Pfam" id="PF00584">
    <property type="entry name" value="SecE"/>
    <property type="match status" value="1"/>
</dbReference>
<keyword evidence="4 9" id="KW-0812">Transmembrane</keyword>
<dbReference type="PRINTS" id="PR01650">
    <property type="entry name" value="SECETRNLCASE"/>
</dbReference>
<evidence type="ECO:0000313" key="11">
    <source>
        <dbReference type="Proteomes" id="UP000294289"/>
    </source>
</evidence>
<keyword evidence="6 9" id="KW-1133">Transmembrane helix</keyword>
<dbReference type="AlphaFoldDB" id="A0A803FUM3"/>
<keyword evidence="7 9" id="KW-0811">Translocation</keyword>
<dbReference type="InterPro" id="IPR038379">
    <property type="entry name" value="SecE_sf"/>
</dbReference>
<accession>A0A803FUM3</accession>
<dbReference type="InterPro" id="IPR001901">
    <property type="entry name" value="Translocase_SecE/Sec61-g"/>
</dbReference>
<comment type="function">
    <text evidence="9">Essential subunit of the Sec protein translocation channel SecYEG. Clamps together the 2 halves of SecY. May contact the channel plug during translocation.</text>
</comment>
<keyword evidence="8 9" id="KW-0472">Membrane</keyword>
<dbReference type="GO" id="GO:0008320">
    <property type="term" value="F:protein transmembrane transporter activity"/>
    <property type="evidence" value="ECO:0007669"/>
    <property type="project" value="UniProtKB-UniRule"/>
</dbReference>
<comment type="similarity">
    <text evidence="9">Belongs to the SecE/SEC61-gamma family.</text>
</comment>
<dbReference type="GO" id="GO:0006605">
    <property type="term" value="P:protein targeting"/>
    <property type="evidence" value="ECO:0007669"/>
    <property type="project" value="UniProtKB-UniRule"/>
</dbReference>
<keyword evidence="2 9" id="KW-0813">Transport</keyword>
<protein>
    <recommendedName>
        <fullName evidence="9">Protein translocase subunit SecE</fullName>
    </recommendedName>
</protein>
<dbReference type="Gene3D" id="1.20.5.1030">
    <property type="entry name" value="Preprotein translocase secy subunit"/>
    <property type="match status" value="1"/>
</dbReference>